<feature type="compositionally biased region" description="Basic and acidic residues" evidence="1">
    <location>
        <begin position="100"/>
        <end position="112"/>
    </location>
</feature>
<proteinExistence type="predicted"/>
<organism evidence="2 3">
    <name type="scientific">Candidatus Neptunichlamydia vexilliferae</name>
    <dbReference type="NCBI Taxonomy" id="1651774"/>
    <lineage>
        <taxon>Bacteria</taxon>
        <taxon>Pseudomonadati</taxon>
        <taxon>Chlamydiota</taxon>
        <taxon>Chlamydiia</taxon>
        <taxon>Parachlamydiales</taxon>
        <taxon>Simkaniaceae</taxon>
        <taxon>Candidatus Neptunichlamydia</taxon>
    </lineage>
</organism>
<accession>A0ABS0AXK7</accession>
<feature type="compositionally biased region" description="Basic and acidic residues" evidence="1">
    <location>
        <begin position="186"/>
        <end position="202"/>
    </location>
</feature>
<feature type="compositionally biased region" description="Pro residues" evidence="1">
    <location>
        <begin position="145"/>
        <end position="158"/>
    </location>
</feature>
<comment type="caution">
    <text evidence="2">The sequence shown here is derived from an EMBL/GenBank/DDBJ whole genome shotgun (WGS) entry which is preliminary data.</text>
</comment>
<evidence type="ECO:0000313" key="2">
    <source>
        <dbReference type="EMBL" id="MBF5058858.1"/>
    </source>
</evidence>
<keyword evidence="3" id="KW-1185">Reference proteome</keyword>
<evidence type="ECO:0000313" key="3">
    <source>
        <dbReference type="Proteomes" id="UP001194714"/>
    </source>
</evidence>
<dbReference type="RefSeq" id="WP_194847150.1">
    <property type="nucleotide sequence ID" value="NZ_JAAEJV010000005.1"/>
</dbReference>
<feature type="region of interest" description="Disordered" evidence="1">
    <location>
        <begin position="89"/>
        <end position="164"/>
    </location>
</feature>
<evidence type="ECO:0000256" key="1">
    <source>
        <dbReference type="SAM" id="MobiDB-lite"/>
    </source>
</evidence>
<feature type="region of interest" description="Disordered" evidence="1">
    <location>
        <begin position="186"/>
        <end position="218"/>
    </location>
</feature>
<protein>
    <submittedName>
        <fullName evidence="2">Uncharacterized protein</fullName>
    </submittedName>
</protein>
<name>A0ABS0AXK7_9BACT</name>
<reference evidence="2 3" key="1">
    <citation type="submission" date="2020-01" db="EMBL/GenBank/DDBJ databases">
        <title>Draft genome sequence of Cand. Neptunochlamydia vexilliferae K9.</title>
        <authorList>
            <person name="Schulz F."/>
            <person name="Koestlbacher S."/>
            <person name="Wascher F."/>
            <person name="Pizzetti I."/>
            <person name="Horn M."/>
        </authorList>
    </citation>
    <scope>NUCLEOTIDE SEQUENCE [LARGE SCALE GENOMIC DNA]</scope>
    <source>
        <strain evidence="2 3">K9</strain>
    </source>
</reference>
<sequence>MDFTREPLVETVITPKEGFKLIIRASSGASEEEYSVGAVEVVAFGNCYFFRSLEKPKAFLLPMTEYEVVEARETRTVLKKPKIEKAIKIGGGKKATSKKASSEEEPKEEQPKKKERKRSRKRSAKTDEAPKEEEAAADGEQKEASPPPPRRTLLPPPTSLISEQIDRYKDYLAEQGAITPGDIKAAEKEVAEESAPAEEKVVDIATEAPPTTLEESES</sequence>
<feature type="compositionally biased region" description="Basic and acidic residues" evidence="1">
    <location>
        <begin position="124"/>
        <end position="143"/>
    </location>
</feature>
<dbReference type="EMBL" id="JAAEJV010000005">
    <property type="protein sequence ID" value="MBF5058858.1"/>
    <property type="molecule type" value="Genomic_DNA"/>
</dbReference>
<feature type="compositionally biased region" description="Basic residues" evidence="1">
    <location>
        <begin position="113"/>
        <end position="123"/>
    </location>
</feature>
<dbReference type="Proteomes" id="UP001194714">
    <property type="component" value="Unassembled WGS sequence"/>
</dbReference>
<gene>
    <name evidence="2" type="ORF">NEPTK9_000358</name>
</gene>